<dbReference type="SUPFAM" id="SSF55073">
    <property type="entry name" value="Nucleotide cyclase"/>
    <property type="match status" value="1"/>
</dbReference>
<accession>A0ABQ6E0P1</accession>
<dbReference type="Pfam" id="PF00990">
    <property type="entry name" value="GGDEF"/>
    <property type="match status" value="1"/>
</dbReference>
<keyword evidence="4" id="KW-0732">Signal</keyword>
<keyword evidence="3" id="KW-0812">Transmembrane</keyword>
<dbReference type="PROSITE" id="PS50887">
    <property type="entry name" value="GGDEF"/>
    <property type="match status" value="1"/>
</dbReference>
<protein>
    <recommendedName>
        <fullName evidence="1">diguanylate cyclase</fullName>
        <ecNumber evidence="1">2.7.7.65</ecNumber>
    </recommendedName>
</protein>
<dbReference type="Proteomes" id="UP001157353">
    <property type="component" value="Unassembled WGS sequence"/>
</dbReference>
<dbReference type="InterPro" id="IPR050469">
    <property type="entry name" value="Diguanylate_Cyclase"/>
</dbReference>
<keyword evidence="7" id="KW-1185">Reference proteome</keyword>
<dbReference type="InterPro" id="IPR043128">
    <property type="entry name" value="Rev_trsase/Diguanyl_cyclase"/>
</dbReference>
<keyword evidence="3" id="KW-1133">Transmembrane helix</keyword>
<feature type="transmembrane region" description="Helical" evidence="3">
    <location>
        <begin position="333"/>
        <end position="352"/>
    </location>
</feature>
<organism evidence="6 7">
    <name type="scientific">Psychromonas marina</name>
    <dbReference type="NCBI Taxonomy" id="88364"/>
    <lineage>
        <taxon>Bacteria</taxon>
        <taxon>Pseudomonadati</taxon>
        <taxon>Pseudomonadota</taxon>
        <taxon>Gammaproteobacteria</taxon>
        <taxon>Alteromonadales</taxon>
        <taxon>Psychromonadaceae</taxon>
        <taxon>Psychromonas</taxon>
    </lineage>
</organism>
<dbReference type="SMART" id="SM00267">
    <property type="entry name" value="GGDEF"/>
    <property type="match status" value="1"/>
</dbReference>
<feature type="transmembrane region" description="Helical" evidence="3">
    <location>
        <begin position="209"/>
        <end position="232"/>
    </location>
</feature>
<dbReference type="EMBL" id="BSPQ01000005">
    <property type="protein sequence ID" value="GLS90997.1"/>
    <property type="molecule type" value="Genomic_DNA"/>
</dbReference>
<comment type="caution">
    <text evidence="6">The sequence shown here is derived from an EMBL/GenBank/DDBJ whole genome shotgun (WGS) entry which is preliminary data.</text>
</comment>
<feature type="transmembrane region" description="Helical" evidence="3">
    <location>
        <begin position="179"/>
        <end position="202"/>
    </location>
</feature>
<dbReference type="NCBIfam" id="TIGR00254">
    <property type="entry name" value="GGDEF"/>
    <property type="match status" value="1"/>
</dbReference>
<dbReference type="InterPro" id="IPR011623">
    <property type="entry name" value="7TMR_DISM_rcpt_extracell_dom1"/>
</dbReference>
<dbReference type="InterPro" id="IPR000160">
    <property type="entry name" value="GGDEF_dom"/>
</dbReference>
<evidence type="ECO:0000313" key="7">
    <source>
        <dbReference type="Proteomes" id="UP001157353"/>
    </source>
</evidence>
<dbReference type="CDD" id="cd01949">
    <property type="entry name" value="GGDEF"/>
    <property type="match status" value="1"/>
</dbReference>
<keyword evidence="3" id="KW-0472">Membrane</keyword>
<evidence type="ECO:0000259" key="5">
    <source>
        <dbReference type="PROSITE" id="PS50887"/>
    </source>
</evidence>
<dbReference type="EC" id="2.7.7.65" evidence="1"/>
<name>A0ABQ6E0P1_9GAMM</name>
<dbReference type="PANTHER" id="PTHR45138:SF9">
    <property type="entry name" value="DIGUANYLATE CYCLASE DGCM-RELATED"/>
    <property type="match status" value="1"/>
</dbReference>
<feature type="transmembrane region" description="Helical" evidence="3">
    <location>
        <begin position="302"/>
        <end position="324"/>
    </location>
</feature>
<evidence type="ECO:0000256" key="2">
    <source>
        <dbReference type="ARBA" id="ARBA00034247"/>
    </source>
</evidence>
<reference evidence="7" key="1">
    <citation type="journal article" date="2019" name="Int. J. Syst. Evol. Microbiol.">
        <title>The Global Catalogue of Microorganisms (GCM) 10K type strain sequencing project: providing services to taxonomists for standard genome sequencing and annotation.</title>
        <authorList>
            <consortium name="The Broad Institute Genomics Platform"/>
            <consortium name="The Broad Institute Genome Sequencing Center for Infectious Disease"/>
            <person name="Wu L."/>
            <person name="Ma J."/>
        </authorList>
    </citation>
    <scope>NUCLEOTIDE SEQUENCE [LARGE SCALE GENOMIC DNA]</scope>
    <source>
        <strain evidence="7">NBRC 103166</strain>
    </source>
</reference>
<feature type="transmembrane region" description="Helical" evidence="3">
    <location>
        <begin position="278"/>
        <end position="296"/>
    </location>
</feature>
<proteinExistence type="predicted"/>
<dbReference type="PANTHER" id="PTHR45138">
    <property type="entry name" value="REGULATORY COMPONENTS OF SENSORY TRANSDUCTION SYSTEM"/>
    <property type="match status" value="1"/>
</dbReference>
<feature type="transmembrane region" description="Helical" evidence="3">
    <location>
        <begin position="244"/>
        <end position="266"/>
    </location>
</feature>
<feature type="domain" description="GGDEF" evidence="5">
    <location>
        <begin position="422"/>
        <end position="554"/>
    </location>
</feature>
<feature type="chain" id="PRO_5046929341" description="diguanylate cyclase" evidence="4">
    <location>
        <begin position="24"/>
        <end position="554"/>
    </location>
</feature>
<evidence type="ECO:0000256" key="1">
    <source>
        <dbReference type="ARBA" id="ARBA00012528"/>
    </source>
</evidence>
<evidence type="ECO:0000256" key="3">
    <source>
        <dbReference type="SAM" id="Phobius"/>
    </source>
</evidence>
<evidence type="ECO:0000256" key="4">
    <source>
        <dbReference type="SAM" id="SignalP"/>
    </source>
</evidence>
<dbReference type="Pfam" id="PF07695">
    <property type="entry name" value="7TMR-DISM_7TM"/>
    <property type="match status" value="1"/>
</dbReference>
<feature type="signal peptide" evidence="4">
    <location>
        <begin position="1"/>
        <end position="23"/>
    </location>
</feature>
<dbReference type="InterPro" id="IPR029787">
    <property type="entry name" value="Nucleotide_cyclase"/>
</dbReference>
<dbReference type="Gene3D" id="3.30.70.270">
    <property type="match status" value="1"/>
</dbReference>
<feature type="transmembrane region" description="Helical" evidence="3">
    <location>
        <begin position="364"/>
        <end position="385"/>
    </location>
</feature>
<gene>
    <name evidence="6" type="ORF">GCM10007916_20640</name>
</gene>
<comment type="catalytic activity">
    <reaction evidence="2">
        <text>2 GTP = 3',3'-c-di-GMP + 2 diphosphate</text>
        <dbReference type="Rhea" id="RHEA:24898"/>
        <dbReference type="ChEBI" id="CHEBI:33019"/>
        <dbReference type="ChEBI" id="CHEBI:37565"/>
        <dbReference type="ChEBI" id="CHEBI:58805"/>
        <dbReference type="EC" id="2.7.7.65"/>
    </reaction>
</comment>
<evidence type="ECO:0000313" key="6">
    <source>
        <dbReference type="EMBL" id="GLS90997.1"/>
    </source>
</evidence>
<sequence length="554" mass="62129">MVIIMIRRFILSILLLIVGSVSAQTHVILTNDNKLEIEEHNLWFKTRALDTAPGFIEITQSYQTGYQAPSTLGGSGAYIAKIRISNRLENRTTQFVNLQSNYLDIGTAYWQSDDGQIIALENFGQVENRAPKLSHSQTFSLIINKGDSGFLWIYIQAKKFATPVVVKFFDKATFYHDQFFINSITTIAFTVMITLALIACLIYIRTRYLVTLACAGYIGLHGLGWLVASGSLGHLINAASFNPVYLGIMIFPFAIASASQYTKLLFNCRQEHIKLNNLFNLVSLISVALGVLMPLFSFDFSYLISHLIATIWIPLCIGTGVFMLTKQDFRAKYYLAGNLLYGIALAVYLLSHRYHLDADIFPELIVQVALAIDCVCILLSLVEWLQIQQKEYRRNYAVSRIDPLTKIGNRFAQNEFFANLKGGYCITFIDFDGFKAINDALGHDEGDRFLIAAVRIMQQKLADLGSIFRCGGDEFIWVVGVESSQQVDSFFITLSDIMLNTEQELKHLGWDDAGLSFGIATSFESVNQSACLSLADKRMYQCKKAKKNNGQVAV</sequence>